<protein>
    <submittedName>
        <fullName evidence="1">Uncharacterized protein</fullName>
    </submittedName>
</protein>
<gene>
    <name evidence="1" type="ORF">LX32DRAFT_633417</name>
</gene>
<reference evidence="1" key="1">
    <citation type="submission" date="2021-06" db="EMBL/GenBank/DDBJ databases">
        <title>Comparative genomics, transcriptomics and evolutionary studies reveal genomic signatures of adaptation to plant cell wall in hemibiotrophic fungi.</title>
        <authorList>
            <consortium name="DOE Joint Genome Institute"/>
            <person name="Baroncelli R."/>
            <person name="Diaz J.F."/>
            <person name="Benocci T."/>
            <person name="Peng M."/>
            <person name="Battaglia E."/>
            <person name="Haridas S."/>
            <person name="Andreopoulos W."/>
            <person name="Labutti K."/>
            <person name="Pangilinan J."/>
            <person name="Floch G.L."/>
            <person name="Makela M.R."/>
            <person name="Henrissat B."/>
            <person name="Grigoriev I.V."/>
            <person name="Crouch J.A."/>
            <person name="De Vries R.P."/>
            <person name="Sukno S.A."/>
            <person name="Thon M.R."/>
        </authorList>
    </citation>
    <scope>NUCLEOTIDE SEQUENCE</scope>
    <source>
        <strain evidence="1">MAFF235873</strain>
    </source>
</reference>
<dbReference type="AlphaFoldDB" id="A0AAD9HU55"/>
<dbReference type="Proteomes" id="UP001232148">
    <property type="component" value="Unassembled WGS sequence"/>
</dbReference>
<evidence type="ECO:0000313" key="2">
    <source>
        <dbReference type="Proteomes" id="UP001232148"/>
    </source>
</evidence>
<name>A0AAD9HU55_9PEZI</name>
<accession>A0AAD9HU55</accession>
<proteinExistence type="predicted"/>
<sequence>MAAAMLTVTPTLATSFEYNLVDGVPCIQQPDESFDCSDGNQNSTVALDDFWAQIAVYPTTTNLGGVKAECGGPEAFTFFVMNTAGFDVEECRGKVLSSVTTVRAKSDFSIQSAGQELTFTDADPCTQNTDGGFTCSGGGTVKAANGAITMTAEDNNDTAIRVFCDAGSSVFYASAGDTGNFVKPSVCGDGITKAVSVRSHVQINPIR</sequence>
<dbReference type="EMBL" id="MU842809">
    <property type="protein sequence ID" value="KAK2035230.1"/>
    <property type="molecule type" value="Genomic_DNA"/>
</dbReference>
<organism evidence="1 2">
    <name type="scientific">Colletotrichum zoysiae</name>
    <dbReference type="NCBI Taxonomy" id="1216348"/>
    <lineage>
        <taxon>Eukaryota</taxon>
        <taxon>Fungi</taxon>
        <taxon>Dikarya</taxon>
        <taxon>Ascomycota</taxon>
        <taxon>Pezizomycotina</taxon>
        <taxon>Sordariomycetes</taxon>
        <taxon>Hypocreomycetidae</taxon>
        <taxon>Glomerellales</taxon>
        <taxon>Glomerellaceae</taxon>
        <taxon>Colletotrichum</taxon>
        <taxon>Colletotrichum graminicola species complex</taxon>
    </lineage>
</organism>
<keyword evidence="2" id="KW-1185">Reference proteome</keyword>
<comment type="caution">
    <text evidence="1">The sequence shown here is derived from an EMBL/GenBank/DDBJ whole genome shotgun (WGS) entry which is preliminary data.</text>
</comment>
<evidence type="ECO:0000313" key="1">
    <source>
        <dbReference type="EMBL" id="KAK2035230.1"/>
    </source>
</evidence>